<organism evidence="1 2">
    <name type="scientific">Cryomorpha ignava</name>
    <dbReference type="NCBI Taxonomy" id="101383"/>
    <lineage>
        <taxon>Bacteria</taxon>
        <taxon>Pseudomonadati</taxon>
        <taxon>Bacteroidota</taxon>
        <taxon>Flavobacteriia</taxon>
        <taxon>Flavobacteriales</taxon>
        <taxon>Cryomorphaceae</taxon>
        <taxon>Cryomorpha</taxon>
    </lineage>
</organism>
<comment type="caution">
    <text evidence="1">The sequence shown here is derived from an EMBL/GenBank/DDBJ whole genome shotgun (WGS) entry which is preliminary data.</text>
</comment>
<proteinExistence type="predicted"/>
<sequence length="137" mass="15433">MKHQIFLLIALVFIAVSCTETPEPINFGKDQCSFCKMSISDPKYGAELVTDKGRVIKYDALECMINDLNTNEPAYSELYAVAFDKPEKLILVDSLMFVISPEYKSPMGAHLASFTKENTPVAEELLDWNALRAEFDQ</sequence>
<keyword evidence="2" id="KW-1185">Reference proteome</keyword>
<dbReference type="InterPro" id="IPR008719">
    <property type="entry name" value="N2O_reductase_NosL"/>
</dbReference>
<dbReference type="Pfam" id="PF05573">
    <property type="entry name" value="NosL"/>
    <property type="match status" value="1"/>
</dbReference>
<dbReference type="PROSITE" id="PS51257">
    <property type="entry name" value="PROKAR_LIPOPROTEIN"/>
    <property type="match status" value="1"/>
</dbReference>
<accession>A0A7K3WSR0</accession>
<dbReference type="SUPFAM" id="SSF160387">
    <property type="entry name" value="NosL/MerB-like"/>
    <property type="match status" value="1"/>
</dbReference>
<dbReference type="Proteomes" id="UP000486602">
    <property type="component" value="Unassembled WGS sequence"/>
</dbReference>
<dbReference type="AlphaFoldDB" id="A0A7K3WSR0"/>
<dbReference type="RefSeq" id="WP_163285305.1">
    <property type="nucleotide sequence ID" value="NZ_JAAGVY010000017.1"/>
</dbReference>
<protein>
    <recommendedName>
        <fullName evidence="3">Nitrous oxide reductase</fullName>
    </recommendedName>
</protein>
<gene>
    <name evidence="1" type="ORF">G3O08_10420</name>
</gene>
<evidence type="ECO:0000313" key="2">
    <source>
        <dbReference type="Proteomes" id="UP000486602"/>
    </source>
</evidence>
<evidence type="ECO:0000313" key="1">
    <source>
        <dbReference type="EMBL" id="NEN23912.1"/>
    </source>
</evidence>
<name>A0A7K3WSR0_9FLAO</name>
<evidence type="ECO:0008006" key="3">
    <source>
        <dbReference type="Google" id="ProtNLM"/>
    </source>
</evidence>
<dbReference type="EMBL" id="JAAGVY010000017">
    <property type="protein sequence ID" value="NEN23912.1"/>
    <property type="molecule type" value="Genomic_DNA"/>
</dbReference>
<reference evidence="1 2" key="1">
    <citation type="submission" date="2020-02" db="EMBL/GenBank/DDBJ databases">
        <title>Out from the shadows clarifying the taxonomy of the family Cryomorphaceae and related taxa by utilizing the GTDB taxonomic framework.</title>
        <authorList>
            <person name="Bowman J.P."/>
        </authorList>
    </citation>
    <scope>NUCLEOTIDE SEQUENCE [LARGE SCALE GENOMIC DNA]</scope>
    <source>
        <strain evidence="1 2">QSSC 1-22</strain>
    </source>
</reference>